<feature type="region of interest" description="Disordered" evidence="1">
    <location>
        <begin position="198"/>
        <end position="221"/>
    </location>
</feature>
<evidence type="ECO:0000313" key="3">
    <source>
        <dbReference type="Proteomes" id="UP000708208"/>
    </source>
</evidence>
<evidence type="ECO:0000313" key="2">
    <source>
        <dbReference type="EMBL" id="CAG7787132.1"/>
    </source>
</evidence>
<proteinExistence type="predicted"/>
<organism evidence="2 3">
    <name type="scientific">Allacma fusca</name>
    <dbReference type="NCBI Taxonomy" id="39272"/>
    <lineage>
        <taxon>Eukaryota</taxon>
        <taxon>Metazoa</taxon>
        <taxon>Ecdysozoa</taxon>
        <taxon>Arthropoda</taxon>
        <taxon>Hexapoda</taxon>
        <taxon>Collembola</taxon>
        <taxon>Symphypleona</taxon>
        <taxon>Sminthuridae</taxon>
        <taxon>Allacma</taxon>
    </lineage>
</organism>
<sequence>MLLNNEAEDILTIPDVVIPAWILEGENGTTKNMTIEAIAKYIDEQMDAQGNENHLIRGLVKLLMGMVQPNVDYRQNLNYYCYGNNEFGVFEDIYDILTDAALYLITIDMKKLVLDVYFQAYTKFFQPGKTKDELEQRKAIFQQMVTRIKRKIGFSYLDGSDYSELPHPPIFKCDKPPEEPNQVPSQWGRNITTGLSPAAGATYSYDPQAGPEKEDENVGYLDDRHPTLEYVQFSKSFHVS</sequence>
<evidence type="ECO:0000256" key="1">
    <source>
        <dbReference type="SAM" id="MobiDB-lite"/>
    </source>
</evidence>
<comment type="caution">
    <text evidence="2">The sequence shown here is derived from an EMBL/GenBank/DDBJ whole genome shotgun (WGS) entry which is preliminary data.</text>
</comment>
<dbReference type="Proteomes" id="UP000708208">
    <property type="component" value="Unassembled WGS sequence"/>
</dbReference>
<dbReference type="EMBL" id="CAJVCH010332273">
    <property type="protein sequence ID" value="CAG7787132.1"/>
    <property type="molecule type" value="Genomic_DNA"/>
</dbReference>
<dbReference type="AlphaFoldDB" id="A0A8J2KEK9"/>
<keyword evidence="3" id="KW-1185">Reference proteome</keyword>
<protein>
    <submittedName>
        <fullName evidence="2">Uncharacterized protein</fullName>
    </submittedName>
</protein>
<name>A0A8J2KEK9_9HEXA</name>
<accession>A0A8J2KEK9</accession>
<reference evidence="2" key="1">
    <citation type="submission" date="2021-06" db="EMBL/GenBank/DDBJ databases">
        <authorList>
            <person name="Hodson N. C."/>
            <person name="Mongue J. A."/>
            <person name="Jaron S. K."/>
        </authorList>
    </citation>
    <scope>NUCLEOTIDE SEQUENCE</scope>
</reference>
<gene>
    <name evidence="2" type="ORF">AFUS01_LOCUS25650</name>
</gene>